<keyword evidence="3" id="KW-1185">Reference proteome</keyword>
<evidence type="ECO:0000313" key="2">
    <source>
        <dbReference type="EMBL" id="MBP1995688.1"/>
    </source>
</evidence>
<accession>A0ABS4J797</accession>
<dbReference type="Proteomes" id="UP001519287">
    <property type="component" value="Unassembled WGS sequence"/>
</dbReference>
<evidence type="ECO:0000259" key="1">
    <source>
        <dbReference type="Pfam" id="PF16325"/>
    </source>
</evidence>
<dbReference type="Gene3D" id="2.40.30.10">
    <property type="entry name" value="Translation factors"/>
    <property type="match status" value="1"/>
</dbReference>
<evidence type="ECO:0000313" key="3">
    <source>
        <dbReference type="Proteomes" id="UP001519287"/>
    </source>
</evidence>
<sequence>MGFFGPGGTKFRQKVHKIYDVKAQELDAARHPLQIVDIEVDNPVKKWDMMRKYANS</sequence>
<organism evidence="2 3">
    <name type="scientific">Paenibacillus eucommiae</name>
    <dbReference type="NCBI Taxonomy" id="1355755"/>
    <lineage>
        <taxon>Bacteria</taxon>
        <taxon>Bacillati</taxon>
        <taxon>Bacillota</taxon>
        <taxon>Bacilli</taxon>
        <taxon>Bacillales</taxon>
        <taxon>Paenibacillaceae</taxon>
        <taxon>Paenibacillus</taxon>
    </lineage>
</organism>
<proteinExistence type="predicted"/>
<reference evidence="2 3" key="1">
    <citation type="submission" date="2021-03" db="EMBL/GenBank/DDBJ databases">
        <title>Genomic Encyclopedia of Type Strains, Phase IV (KMG-IV): sequencing the most valuable type-strain genomes for metagenomic binning, comparative biology and taxonomic classification.</title>
        <authorList>
            <person name="Goeker M."/>
        </authorList>
    </citation>
    <scope>NUCLEOTIDE SEQUENCE [LARGE SCALE GENOMIC DNA]</scope>
    <source>
        <strain evidence="2 3">DSM 26048</strain>
    </source>
</reference>
<dbReference type="EMBL" id="JAGGLB010000037">
    <property type="protein sequence ID" value="MBP1995688.1"/>
    <property type="molecule type" value="Genomic_DNA"/>
</dbReference>
<name>A0ABS4J797_9BACL</name>
<dbReference type="Pfam" id="PF16325">
    <property type="entry name" value="Peptidase_U32_C"/>
    <property type="match status" value="1"/>
</dbReference>
<dbReference type="InterPro" id="IPR032525">
    <property type="entry name" value="Peptidase_U32_C"/>
</dbReference>
<protein>
    <recommendedName>
        <fullName evidence="1">Peptidase family U32 C-terminal domain-containing protein</fullName>
    </recommendedName>
</protein>
<feature type="domain" description="Peptidase family U32 C-terminal" evidence="1">
    <location>
        <begin position="3"/>
        <end position="51"/>
    </location>
</feature>
<comment type="caution">
    <text evidence="2">The sequence shown here is derived from an EMBL/GenBank/DDBJ whole genome shotgun (WGS) entry which is preliminary data.</text>
</comment>
<gene>
    <name evidence="2" type="ORF">J2Z66_007330</name>
</gene>